<dbReference type="GO" id="GO:1901701">
    <property type="term" value="P:cellular response to oxygen-containing compound"/>
    <property type="evidence" value="ECO:0007669"/>
    <property type="project" value="UniProtKB-ARBA"/>
</dbReference>
<evidence type="ECO:0000256" key="5">
    <source>
        <dbReference type="ARBA" id="ARBA00022729"/>
    </source>
</evidence>
<feature type="region of interest" description="Disordered" evidence="13">
    <location>
        <begin position="1886"/>
        <end position="1915"/>
    </location>
</feature>
<dbReference type="FunFam" id="3.40.50.2300:FF:000081">
    <property type="entry name" value="Glutamate receptor"/>
    <property type="match status" value="2"/>
</dbReference>
<feature type="compositionally biased region" description="Basic and acidic residues" evidence="13">
    <location>
        <begin position="1886"/>
        <end position="1897"/>
    </location>
</feature>
<dbReference type="InterPro" id="IPR001828">
    <property type="entry name" value="ANF_lig-bd_rcpt"/>
</dbReference>
<dbReference type="Gene3D" id="1.10.287.70">
    <property type="match status" value="2"/>
</dbReference>
<keyword evidence="9" id="KW-0675">Receptor</keyword>
<organism evidence="17 18">
    <name type="scientific">Paspalum notatum var. saurae</name>
    <dbReference type="NCBI Taxonomy" id="547442"/>
    <lineage>
        <taxon>Eukaryota</taxon>
        <taxon>Viridiplantae</taxon>
        <taxon>Streptophyta</taxon>
        <taxon>Embryophyta</taxon>
        <taxon>Tracheophyta</taxon>
        <taxon>Spermatophyta</taxon>
        <taxon>Magnoliopsida</taxon>
        <taxon>Liliopsida</taxon>
        <taxon>Poales</taxon>
        <taxon>Poaceae</taxon>
        <taxon>PACMAD clade</taxon>
        <taxon>Panicoideae</taxon>
        <taxon>Andropogonodae</taxon>
        <taxon>Paspaleae</taxon>
        <taxon>Paspalinae</taxon>
        <taxon>Paspalum</taxon>
    </lineage>
</organism>
<evidence type="ECO:0000256" key="3">
    <source>
        <dbReference type="ARBA" id="ARBA00022448"/>
    </source>
</evidence>
<dbReference type="GO" id="GO:0016020">
    <property type="term" value="C:membrane"/>
    <property type="evidence" value="ECO:0007669"/>
    <property type="project" value="UniProtKB-SubCell"/>
</dbReference>
<feature type="transmembrane region" description="Helical" evidence="14">
    <location>
        <begin position="1565"/>
        <end position="1583"/>
    </location>
</feature>
<evidence type="ECO:0000256" key="12">
    <source>
        <dbReference type="ARBA" id="ARBA00023303"/>
    </source>
</evidence>
<dbReference type="CDD" id="cd13686">
    <property type="entry name" value="GluR_Plant"/>
    <property type="match status" value="2"/>
</dbReference>
<feature type="domain" description="Ionotropic glutamate receptor C-terminal" evidence="16">
    <location>
        <begin position="459"/>
        <end position="802"/>
    </location>
</feature>
<reference evidence="17 18" key="1">
    <citation type="submission" date="2024-02" db="EMBL/GenBank/DDBJ databases">
        <title>High-quality chromosome-scale genome assembly of Pensacola bahiagrass (Paspalum notatum Flugge var. saurae).</title>
        <authorList>
            <person name="Vega J.M."/>
            <person name="Podio M."/>
            <person name="Orjuela J."/>
            <person name="Siena L.A."/>
            <person name="Pessino S.C."/>
            <person name="Combes M.C."/>
            <person name="Mariac C."/>
            <person name="Albertini E."/>
            <person name="Pupilli F."/>
            <person name="Ortiz J.P.A."/>
            <person name="Leblanc O."/>
        </authorList>
    </citation>
    <scope>NUCLEOTIDE SEQUENCE [LARGE SCALE GENOMIC DNA]</scope>
    <source>
        <strain evidence="17">R1</strain>
        <tissue evidence="17">Leaf</tissue>
    </source>
</reference>
<comment type="subcellular location">
    <subcellularLocation>
        <location evidence="1">Membrane</location>
        <topology evidence="1">Multi-pass membrane protein</topology>
    </subcellularLocation>
</comment>
<feature type="transmembrane region" description="Helical" evidence="14">
    <location>
        <begin position="1806"/>
        <end position="1830"/>
    </location>
</feature>
<keyword evidence="18" id="KW-1185">Reference proteome</keyword>
<keyword evidence="5 15" id="KW-0732">Signal</keyword>
<name>A0AAQ3WZ44_PASNO</name>
<keyword evidence="7" id="KW-0406">Ion transport</keyword>
<evidence type="ECO:0000256" key="14">
    <source>
        <dbReference type="SAM" id="Phobius"/>
    </source>
</evidence>
<evidence type="ECO:0000256" key="1">
    <source>
        <dbReference type="ARBA" id="ARBA00004141"/>
    </source>
</evidence>
<dbReference type="InterPro" id="IPR019594">
    <property type="entry name" value="Glu/Gly-bd"/>
</dbReference>
<evidence type="ECO:0000256" key="9">
    <source>
        <dbReference type="ARBA" id="ARBA00023170"/>
    </source>
</evidence>
<dbReference type="GO" id="GO:0015276">
    <property type="term" value="F:ligand-gated monoatomic ion channel activity"/>
    <property type="evidence" value="ECO:0007669"/>
    <property type="project" value="InterPro"/>
</dbReference>
<dbReference type="FunFam" id="3.40.190.10:FF:000175">
    <property type="entry name" value="Glutamate receptor"/>
    <property type="match status" value="2"/>
</dbReference>
<dbReference type="SMART" id="SM00079">
    <property type="entry name" value="PBPe"/>
    <property type="match status" value="2"/>
</dbReference>
<dbReference type="InterPro" id="IPR015683">
    <property type="entry name" value="Ionotropic_Glu_rcpt"/>
</dbReference>
<accession>A0AAQ3WZ44</accession>
<evidence type="ECO:0000256" key="6">
    <source>
        <dbReference type="ARBA" id="ARBA00022989"/>
    </source>
</evidence>
<dbReference type="GO" id="GO:0009611">
    <property type="term" value="P:response to wounding"/>
    <property type="evidence" value="ECO:0007669"/>
    <property type="project" value="UniProtKB-ARBA"/>
</dbReference>
<dbReference type="FunFam" id="1.10.287.70:FF:000037">
    <property type="entry name" value="Glutamate receptor"/>
    <property type="match status" value="2"/>
</dbReference>
<evidence type="ECO:0000256" key="7">
    <source>
        <dbReference type="ARBA" id="ARBA00023065"/>
    </source>
</evidence>
<protein>
    <recommendedName>
        <fullName evidence="16">Ionotropic glutamate receptor C-terminal domain-containing protein</fullName>
    </recommendedName>
</protein>
<feature type="transmembrane region" description="Helical" evidence="14">
    <location>
        <begin position="822"/>
        <end position="842"/>
    </location>
</feature>
<dbReference type="Pfam" id="PF00060">
    <property type="entry name" value="Lig_chan"/>
    <property type="match status" value="2"/>
</dbReference>
<evidence type="ECO:0000259" key="16">
    <source>
        <dbReference type="SMART" id="SM00079"/>
    </source>
</evidence>
<feature type="signal peptide" evidence="15">
    <location>
        <begin position="1"/>
        <end position="17"/>
    </location>
</feature>
<dbReference type="GO" id="GO:0007165">
    <property type="term" value="P:signal transduction"/>
    <property type="evidence" value="ECO:0007669"/>
    <property type="project" value="UniProtKB-ARBA"/>
</dbReference>
<dbReference type="SUPFAM" id="SSF53850">
    <property type="entry name" value="Periplasmic binding protein-like II"/>
    <property type="match status" value="2"/>
</dbReference>
<keyword evidence="4 14" id="KW-0812">Transmembrane</keyword>
<keyword evidence="6 14" id="KW-1133">Transmembrane helix</keyword>
<evidence type="ECO:0000313" key="17">
    <source>
        <dbReference type="EMBL" id="WVZ78906.1"/>
    </source>
</evidence>
<evidence type="ECO:0000256" key="8">
    <source>
        <dbReference type="ARBA" id="ARBA00023136"/>
    </source>
</evidence>
<evidence type="ECO:0000256" key="4">
    <source>
        <dbReference type="ARBA" id="ARBA00022692"/>
    </source>
</evidence>
<proteinExistence type="inferred from homology"/>
<dbReference type="PRINTS" id="PR01176">
    <property type="entry name" value="GABABRECEPTR"/>
</dbReference>
<dbReference type="Proteomes" id="UP001341281">
    <property type="component" value="Chromosome 06"/>
</dbReference>
<feature type="transmembrane region" description="Helical" evidence="14">
    <location>
        <begin position="1625"/>
        <end position="1651"/>
    </location>
</feature>
<comment type="similarity">
    <text evidence="2">Belongs to the glutamate-gated ion channel (TC 1.A.10.1) family.</text>
</comment>
<dbReference type="FunFam" id="3.40.190.10:FF:000054">
    <property type="entry name" value="Glutamate receptor"/>
    <property type="match status" value="2"/>
</dbReference>
<dbReference type="CDD" id="cd19990">
    <property type="entry name" value="PBP1_GABAb_receptor_plant"/>
    <property type="match status" value="1"/>
</dbReference>
<keyword evidence="12" id="KW-0407">Ion channel</keyword>
<keyword evidence="11" id="KW-1071">Ligand-gated ion channel</keyword>
<gene>
    <name evidence="17" type="ORF">U9M48_026550</name>
</gene>
<dbReference type="InterPro" id="IPR044440">
    <property type="entry name" value="GABAb_receptor_plant_PBP1"/>
</dbReference>
<evidence type="ECO:0000256" key="13">
    <source>
        <dbReference type="SAM" id="MobiDB-lite"/>
    </source>
</evidence>
<evidence type="ECO:0000256" key="11">
    <source>
        <dbReference type="ARBA" id="ARBA00023286"/>
    </source>
</evidence>
<dbReference type="SUPFAM" id="SSF53822">
    <property type="entry name" value="Periplasmic binding protein-like I"/>
    <property type="match status" value="2"/>
</dbReference>
<dbReference type="Gene3D" id="3.40.50.2300">
    <property type="match status" value="4"/>
</dbReference>
<feature type="transmembrane region" description="Helical" evidence="14">
    <location>
        <begin position="612"/>
        <end position="630"/>
    </location>
</feature>
<dbReference type="Gene3D" id="3.40.190.10">
    <property type="entry name" value="Periplasmic binding protein-like II"/>
    <property type="match status" value="4"/>
</dbReference>
<evidence type="ECO:0000313" key="18">
    <source>
        <dbReference type="Proteomes" id="UP001341281"/>
    </source>
</evidence>
<keyword evidence="3" id="KW-0813">Transport</keyword>
<feature type="compositionally biased region" description="Basic and acidic residues" evidence="13">
    <location>
        <begin position="898"/>
        <end position="914"/>
    </location>
</feature>
<sequence length="1934" mass="213455">MMLPLLVVLAGAAAAAGARPSEVAVGALFTYDSTIGRAARLAIELAVDDVNADRTVLAGTRLDLITQDTNCSGFLGTIEALQLMEKKVVAVIGPQSSGIGHVVSNVVNELHVPLLSFAATDPTLSASEYPYFLRTTISDYFQMNAIASIVDYYQWKEVTAIFVDDDYGRGGVSALGDALATKRAKISYKAAIPPNSNSDVINDVLFRANMMESRVMVVHVNPDTGMRIFSEANKLQMMASGYVWIVTDWLAAVLDSSAARDLKDTRYIQGLIILRQHTPESDAKDRFISKWNNVARNRSITSGLNSYGFYAYDSVWAVARAVDKFLSSGQQINFSSDPRLQDSNGSTLQLSTLKIFDGGEQMLQQLLLTNFTGLTGTVQFNSYRNLLRPAYDILNVGGSGSRLIGYWSNYSGLSVTPPEILYHKPPNSSSNAQQLYNVVWPGDSTTKPKGWVFPNNGQPLRVGVPIKASFKELVASGRGPDHFTGYCIDIFNAALKLLPYPVPCQFIAIGDGKKNPNYDDIINMIAANSLDAAVGDIAIVRNRTKIAEFTQPYIESGLVIVAPVKQATSSAWAFLKPFTLEMWCVTGALFIFVGIVVWILEHRTNEEFRGPPRRQVITIFWFTFSTMFFSHRQNTVSALGRFVLIIWLFVVLIINSSYTASLTSILTVQQLATGITGLDNLISSGLPIGYQAGKFTRNYLIEELSIPESRLVPLNMIQEYADALKRGPKDGGVAAIVDEMPYVEILLSYYCNFRVVGQEFTKEGWGFAFQRDSPLAADLSTAILQLSESGQLQRIHDEWFTRTSCSSDDSEVGATRLGLGSFWGLFLVCALICVFALLVFFIRICWQYNRYSNSEAAGEPSAADAAATATAADAVERQRRPSRLGSFKELMQFVDKKEEEVRRTMKRRSSEKDNQAAGSTDAHPQASTSTGLPSVEERDRAQLLTSHPPPTSEGPESLLLPGRCSSTRSILAASSKHQSLPAVAVTLSSLRHPAPLISFLLPLIKSPRTARCRQRCSSGLMGAAWLAIEKRNGLSHRRRGRRRRNRGREGAACGMNRPREPLFPWRLMEKNVVAVIGPQSSGIGHVISNVVNELHVPLLSFAATDPTLSASEYPYFLRTTISDCFQMNAIASIVYYYQWKKVTVIFVDDDYGRGGVSALGDALELKGASISYKAAIPPNSNSDVINDVLFRANMMESRVMVVHVNPDTGMRIFSEANKLQMMSSGYVWIVTDWLAAVLDSSASRDLKDTSHIQGLIVLRQHTPESDAKDRFISKWNNVAHNRSVTSGLNSYGFYAYDSVWAIAHAVNQFLNSGQQINFSTDPRLQDTNGSTLHLSTLKIFDGGERLLQQLLLTNFTGVTGPIQFDSDRNLLSPAYDILNVVGSASPRLIGYWSNYSGLSVTAPEILYQKPPNTSSAQQLNNVVWPGDNTTTPRGWVFPNNGQPLRVGVPVKASFKELVSATGPGNVMGYCIDVFNAAIKLLPYPVPCQFITFGDGKKNPTYLDIIKGVAANSLDAAVGDFAIVTNGTQLAEYTQPYIEAGLVIVVPVKHSASSAWAFLKPFTPEMWGITVALFILVGVVVWLLEHRTNEEFRGPPRRQVVTIFWFSFSTMFFSHRENTVSTLGRFVLIIWLFVVLIITSSYTASLTSILTVQQLESGITGLDSLVSSTLPIGYQFGKFTKRYLIQQLHIPESRLVPLNTIQEYADALNRGPKHGGVAAIVDERPYIEIFLSNYCNFRIVGQQFTGEGWGFAFQRDSPLAADLSTAILQLSESGQLQRIHDEWFSRASCAADDENDVGATRLGLGSFWGLFLICALICLLCLLVFFIRVLWQYYHYTNSEAAGDPSDADADADAADPVRRQRRLSRLPSFNELIRFVDKKEEEIKKAMKRRSSSDKDNQASGYSDAHSSHSPKSLNETDIVIVEEEEMALVQVFN</sequence>
<dbReference type="EMBL" id="CP144750">
    <property type="protein sequence ID" value="WVZ78906.1"/>
    <property type="molecule type" value="Genomic_DNA"/>
</dbReference>
<feature type="region of interest" description="Disordered" evidence="13">
    <location>
        <begin position="898"/>
        <end position="937"/>
    </location>
</feature>
<evidence type="ECO:0000256" key="15">
    <source>
        <dbReference type="SAM" id="SignalP"/>
    </source>
</evidence>
<keyword evidence="10" id="KW-0325">Glycoprotein</keyword>
<feature type="transmembrane region" description="Helical" evidence="14">
    <location>
        <begin position="580"/>
        <end position="600"/>
    </location>
</feature>
<evidence type="ECO:0000256" key="10">
    <source>
        <dbReference type="ARBA" id="ARBA00023180"/>
    </source>
</evidence>
<dbReference type="PANTHER" id="PTHR18966">
    <property type="entry name" value="IONOTROPIC GLUTAMATE RECEPTOR"/>
    <property type="match status" value="1"/>
</dbReference>
<feature type="chain" id="PRO_5042828950" description="Ionotropic glutamate receptor C-terminal domain-containing protein" evidence="15">
    <location>
        <begin position="18"/>
        <end position="1934"/>
    </location>
</feature>
<dbReference type="Pfam" id="PF10613">
    <property type="entry name" value="Lig_chan-Glu_bd"/>
    <property type="match status" value="1"/>
</dbReference>
<feature type="domain" description="Ionotropic glutamate receptor C-terminal" evidence="16">
    <location>
        <begin position="1443"/>
        <end position="1785"/>
    </location>
</feature>
<dbReference type="Pfam" id="PF01094">
    <property type="entry name" value="ANF_receptor"/>
    <property type="match status" value="2"/>
</dbReference>
<evidence type="ECO:0000256" key="2">
    <source>
        <dbReference type="ARBA" id="ARBA00008685"/>
    </source>
</evidence>
<dbReference type="InterPro" id="IPR001320">
    <property type="entry name" value="Iontro_rcpt_C"/>
</dbReference>
<dbReference type="InterPro" id="IPR028082">
    <property type="entry name" value="Peripla_BP_I"/>
</dbReference>
<keyword evidence="8 14" id="KW-0472">Membrane</keyword>